<dbReference type="PANTHER" id="PTHR14212:SF0">
    <property type="entry name" value="U4_U6 SMALL NUCLEAR RIBONUCLEOPROTEIN PRP3"/>
    <property type="match status" value="1"/>
</dbReference>
<evidence type="ECO:0000256" key="3">
    <source>
        <dbReference type="ARBA" id="ARBA00023187"/>
    </source>
</evidence>
<feature type="domain" description="Pre-mRNA-splicing factor 3" evidence="7">
    <location>
        <begin position="140"/>
        <end position="337"/>
    </location>
</feature>
<keyword evidence="2" id="KW-0507">mRNA processing</keyword>
<evidence type="ECO:0000313" key="8">
    <source>
        <dbReference type="Proteomes" id="UP000046392"/>
    </source>
</evidence>
<feature type="region of interest" description="Disordered" evidence="5">
    <location>
        <begin position="67"/>
        <end position="97"/>
    </location>
</feature>
<evidence type="ECO:0000256" key="5">
    <source>
        <dbReference type="SAM" id="MobiDB-lite"/>
    </source>
</evidence>
<keyword evidence="4" id="KW-0539">Nucleus</keyword>
<evidence type="ECO:0000259" key="7">
    <source>
        <dbReference type="Pfam" id="PF08572"/>
    </source>
</evidence>
<evidence type="ECO:0000313" key="9">
    <source>
        <dbReference type="WBParaSite" id="SPAL_0000089000.1"/>
    </source>
</evidence>
<dbReference type="InterPro" id="IPR010541">
    <property type="entry name" value="Prp3_C"/>
</dbReference>
<accession>A0A0N5B488</accession>
<dbReference type="STRING" id="174720.A0A0N5B488"/>
<feature type="domain" description="Small nuclear ribonucleoprotein Prp3 C-terminal" evidence="6">
    <location>
        <begin position="362"/>
        <end position="489"/>
    </location>
</feature>
<evidence type="ECO:0000259" key="6">
    <source>
        <dbReference type="Pfam" id="PF06544"/>
    </source>
</evidence>
<dbReference type="Pfam" id="PF08572">
    <property type="entry name" value="PRP3"/>
    <property type="match status" value="1"/>
</dbReference>
<feature type="compositionally biased region" description="Low complexity" evidence="5">
    <location>
        <begin position="71"/>
        <end position="92"/>
    </location>
</feature>
<dbReference type="Proteomes" id="UP000046392">
    <property type="component" value="Unplaced"/>
</dbReference>
<organism evidence="8 9">
    <name type="scientific">Strongyloides papillosus</name>
    <name type="common">Intestinal threadworm</name>
    <dbReference type="NCBI Taxonomy" id="174720"/>
    <lineage>
        <taxon>Eukaryota</taxon>
        <taxon>Metazoa</taxon>
        <taxon>Ecdysozoa</taxon>
        <taxon>Nematoda</taxon>
        <taxon>Chromadorea</taxon>
        <taxon>Rhabditida</taxon>
        <taxon>Tylenchina</taxon>
        <taxon>Panagrolaimomorpha</taxon>
        <taxon>Strongyloidoidea</taxon>
        <taxon>Strongyloididae</taxon>
        <taxon>Strongyloides</taxon>
    </lineage>
</organism>
<dbReference type="InterPro" id="IPR013881">
    <property type="entry name" value="Pre-mRNA_splic_Prp3_dom"/>
</dbReference>
<reference evidence="9" key="1">
    <citation type="submission" date="2017-02" db="UniProtKB">
        <authorList>
            <consortium name="WormBaseParasite"/>
        </authorList>
    </citation>
    <scope>IDENTIFICATION</scope>
</reference>
<dbReference type="AlphaFoldDB" id="A0A0N5B488"/>
<dbReference type="InterPro" id="IPR027104">
    <property type="entry name" value="Prp3"/>
</dbReference>
<dbReference type="WBParaSite" id="SPAL_0000089000.1">
    <property type="protein sequence ID" value="SPAL_0000089000.1"/>
    <property type="gene ID" value="SPAL_0000089000"/>
</dbReference>
<comment type="subcellular location">
    <subcellularLocation>
        <location evidence="1">Nucleus</location>
    </subcellularLocation>
</comment>
<keyword evidence="8" id="KW-1185">Reference proteome</keyword>
<dbReference type="GO" id="GO:0000398">
    <property type="term" value="P:mRNA splicing, via spliceosome"/>
    <property type="evidence" value="ECO:0007669"/>
    <property type="project" value="InterPro"/>
</dbReference>
<dbReference type="PANTHER" id="PTHR14212">
    <property type="entry name" value="U4/U6-ASSOCIATED RNA SPLICING FACTOR-RELATED"/>
    <property type="match status" value="1"/>
</dbReference>
<protein>
    <submittedName>
        <fullName evidence="9">U4/U6 small nuclear ribonucleoprotein Prp3</fullName>
    </submittedName>
</protein>
<evidence type="ECO:0000256" key="2">
    <source>
        <dbReference type="ARBA" id="ARBA00022664"/>
    </source>
</evidence>
<dbReference type="CDD" id="cd24162">
    <property type="entry name" value="Prp3_C"/>
    <property type="match status" value="1"/>
</dbReference>
<sequence>MYQMEHQDIAAVVMKKAQEHIQKHKGDSFIASDVRFEEKRLDRHAATEYLTKSMTIAEKKKRLEEMKAKTSQRLSQSGLLSSSTLKTDTESSVPLSKNNLTIENDNVITKMEISTIKEEVVEKDGASKGPTKDLKTEIMYDPSLQVRKPYTGRKRESFNFFKPGEIVKKAMLARAKSKLQQDLSEIPVLLDEKKVDVPNIEWWDKFILERDNYDKLPTVDDLLSEDFSHIITELVAHPIKKKPPNEPEKEVYPVAYLTKKEQKKIRRQNRKEIQKEQAERVRLGLEKPPEPKVKVSNLMRVLGTEAVQDPTKMEAHVKKQVAERLKKHIDANAARKLSDEEKAEKKRKKMAEDTSLGVHVSIYKVKSLQNPSKKYKVETNAKQCQMTGIVIFTENFSIVVVEGGPKQQKYYKRLMLHRIKWNEEELGEAPSDDKDGPTSSNIIHNECNLIWEGIVLKRNFTGMKSIFAENPKQARDLLEKHKVAHYWDYVINFSNIAVNDV</sequence>
<evidence type="ECO:0000256" key="4">
    <source>
        <dbReference type="ARBA" id="ARBA00023242"/>
    </source>
</evidence>
<dbReference type="Pfam" id="PF06544">
    <property type="entry name" value="Prp3_C"/>
    <property type="match status" value="1"/>
</dbReference>
<proteinExistence type="predicted"/>
<dbReference type="GO" id="GO:0046540">
    <property type="term" value="C:U4/U6 x U5 tri-snRNP complex"/>
    <property type="evidence" value="ECO:0007669"/>
    <property type="project" value="InterPro"/>
</dbReference>
<keyword evidence="3" id="KW-0508">mRNA splicing</keyword>
<evidence type="ECO:0000256" key="1">
    <source>
        <dbReference type="ARBA" id="ARBA00004123"/>
    </source>
</evidence>
<name>A0A0N5B488_STREA</name>